<reference evidence="2 3" key="2">
    <citation type="submission" date="2017-10" db="EMBL/GenBank/DDBJ databases">
        <title>Extensive intraspecific genome diversity in a model arbuscular mycorrhizal fungus.</title>
        <authorList>
            <person name="Chen E.C.H."/>
            <person name="Morin E."/>
            <person name="Baudet D."/>
            <person name="Noel J."/>
            <person name="Ndikumana S."/>
            <person name="Charron P."/>
            <person name="St-Onge C."/>
            <person name="Giorgi J."/>
            <person name="Grigoriev I.V."/>
            <person name="Roux C."/>
            <person name="Martin F.M."/>
            <person name="Corradi N."/>
        </authorList>
    </citation>
    <scope>NUCLEOTIDE SEQUENCE [LARGE SCALE GENOMIC DNA]</scope>
    <source>
        <strain evidence="2 3">C2</strain>
    </source>
</reference>
<name>A0A2N1NXJ1_9GLOM</name>
<evidence type="ECO:0000313" key="2">
    <source>
        <dbReference type="EMBL" id="PKK78562.1"/>
    </source>
</evidence>
<evidence type="ECO:0000313" key="3">
    <source>
        <dbReference type="Proteomes" id="UP000233469"/>
    </source>
</evidence>
<dbReference type="Proteomes" id="UP000233469">
    <property type="component" value="Unassembled WGS sequence"/>
</dbReference>
<feature type="compositionally biased region" description="Low complexity" evidence="1">
    <location>
        <begin position="33"/>
        <end position="59"/>
    </location>
</feature>
<reference evidence="2 3" key="1">
    <citation type="submission" date="2016-04" db="EMBL/GenBank/DDBJ databases">
        <title>Genome analyses suggest a sexual origin of heterokaryosis in a supposedly ancient asexual fungus.</title>
        <authorList>
            <person name="Ropars J."/>
            <person name="Sedzielewska K."/>
            <person name="Noel J."/>
            <person name="Charron P."/>
            <person name="Farinelli L."/>
            <person name="Marton T."/>
            <person name="Kruger M."/>
            <person name="Pelin A."/>
            <person name="Brachmann A."/>
            <person name="Corradi N."/>
        </authorList>
    </citation>
    <scope>NUCLEOTIDE SEQUENCE [LARGE SCALE GENOMIC DNA]</scope>
    <source>
        <strain evidence="2 3">C2</strain>
    </source>
</reference>
<dbReference type="AlphaFoldDB" id="A0A2N1NXJ1"/>
<proteinExistence type="predicted"/>
<dbReference type="EMBL" id="LLXL01000078">
    <property type="protein sequence ID" value="PKK78562.1"/>
    <property type="molecule type" value="Genomic_DNA"/>
</dbReference>
<protein>
    <submittedName>
        <fullName evidence="2">Uncharacterized protein</fullName>
    </submittedName>
</protein>
<sequence length="78" mass="8303">MSDQAKQATQRAADAIVQKQTVSQAAREVAYISSDTSSTTSTSTPSLTSSTSSSDSSSSYPKVQMYDTITPVFMLKVK</sequence>
<comment type="caution">
    <text evidence="2">The sequence shown here is derived from an EMBL/GenBank/DDBJ whole genome shotgun (WGS) entry which is preliminary data.</text>
</comment>
<organism evidence="2 3">
    <name type="scientific">Rhizophagus irregularis</name>
    <dbReference type="NCBI Taxonomy" id="588596"/>
    <lineage>
        <taxon>Eukaryota</taxon>
        <taxon>Fungi</taxon>
        <taxon>Fungi incertae sedis</taxon>
        <taxon>Mucoromycota</taxon>
        <taxon>Glomeromycotina</taxon>
        <taxon>Glomeromycetes</taxon>
        <taxon>Glomerales</taxon>
        <taxon>Glomeraceae</taxon>
        <taxon>Rhizophagus</taxon>
    </lineage>
</organism>
<evidence type="ECO:0000256" key="1">
    <source>
        <dbReference type="SAM" id="MobiDB-lite"/>
    </source>
</evidence>
<gene>
    <name evidence="2" type="ORF">RhiirC2_770082</name>
</gene>
<feature type="region of interest" description="Disordered" evidence="1">
    <location>
        <begin position="31"/>
        <end position="61"/>
    </location>
</feature>
<accession>A0A2N1NXJ1</accession>